<gene>
    <name evidence="2" type="ORF">BS47DRAFT_518178</name>
</gene>
<organism evidence="2 3">
    <name type="scientific">Hydnum rufescens UP504</name>
    <dbReference type="NCBI Taxonomy" id="1448309"/>
    <lineage>
        <taxon>Eukaryota</taxon>
        <taxon>Fungi</taxon>
        <taxon>Dikarya</taxon>
        <taxon>Basidiomycota</taxon>
        <taxon>Agaricomycotina</taxon>
        <taxon>Agaricomycetes</taxon>
        <taxon>Cantharellales</taxon>
        <taxon>Hydnaceae</taxon>
        <taxon>Hydnum</taxon>
    </lineage>
</organism>
<dbReference type="EMBL" id="MU129144">
    <property type="protein sequence ID" value="KAF9505615.1"/>
    <property type="molecule type" value="Genomic_DNA"/>
</dbReference>
<keyword evidence="3" id="KW-1185">Reference proteome</keyword>
<dbReference type="AlphaFoldDB" id="A0A9P6DPG2"/>
<sequence length="319" mass="36428">MYTTPEQGAARVIFMDVLKARVTFSKENKIHYYDVVGDRSYGFGKWDAKIHNLNVEIEALQQALEAVRSDLSLAKCAHARLQNVSNPILRFPEVLLADIFRYVYATCDGPEMEDSFLGSITSTCFHFRSVALKASFLWSNLLVRPGNVSLKMRSYMERSGTAPIRLTLVVDNEFNQWTSDRIKGWMGSLHPYLARSKRITLRTTCHEVTNTILPIRIPMPDLREFILDARNLTQHGDATEHRRIILLDHPASLPDTYSITVCNPSLSISWDRLMPHIRHLSLIDLAGLPTPTVVDLVAQCPELKSLRWLHYLEEDTPPR</sequence>
<name>A0A9P6DPG2_9AGAM</name>
<dbReference type="OrthoDB" id="3266451at2759"/>
<evidence type="ECO:0000313" key="2">
    <source>
        <dbReference type="EMBL" id="KAF9505615.1"/>
    </source>
</evidence>
<evidence type="ECO:0000256" key="1">
    <source>
        <dbReference type="SAM" id="Coils"/>
    </source>
</evidence>
<feature type="coiled-coil region" evidence="1">
    <location>
        <begin position="50"/>
        <end position="77"/>
    </location>
</feature>
<proteinExistence type="predicted"/>
<protein>
    <recommendedName>
        <fullName evidence="4">F-box domain-containing protein</fullName>
    </recommendedName>
</protein>
<accession>A0A9P6DPG2</accession>
<evidence type="ECO:0008006" key="4">
    <source>
        <dbReference type="Google" id="ProtNLM"/>
    </source>
</evidence>
<keyword evidence="1" id="KW-0175">Coiled coil</keyword>
<evidence type="ECO:0000313" key="3">
    <source>
        <dbReference type="Proteomes" id="UP000886523"/>
    </source>
</evidence>
<reference evidence="2" key="1">
    <citation type="journal article" date="2020" name="Nat. Commun.">
        <title>Large-scale genome sequencing of mycorrhizal fungi provides insights into the early evolution of symbiotic traits.</title>
        <authorList>
            <person name="Miyauchi S."/>
            <person name="Kiss E."/>
            <person name="Kuo A."/>
            <person name="Drula E."/>
            <person name="Kohler A."/>
            <person name="Sanchez-Garcia M."/>
            <person name="Morin E."/>
            <person name="Andreopoulos B."/>
            <person name="Barry K.W."/>
            <person name="Bonito G."/>
            <person name="Buee M."/>
            <person name="Carver A."/>
            <person name="Chen C."/>
            <person name="Cichocki N."/>
            <person name="Clum A."/>
            <person name="Culley D."/>
            <person name="Crous P.W."/>
            <person name="Fauchery L."/>
            <person name="Girlanda M."/>
            <person name="Hayes R.D."/>
            <person name="Keri Z."/>
            <person name="LaButti K."/>
            <person name="Lipzen A."/>
            <person name="Lombard V."/>
            <person name="Magnuson J."/>
            <person name="Maillard F."/>
            <person name="Murat C."/>
            <person name="Nolan M."/>
            <person name="Ohm R.A."/>
            <person name="Pangilinan J."/>
            <person name="Pereira M.F."/>
            <person name="Perotto S."/>
            <person name="Peter M."/>
            <person name="Pfister S."/>
            <person name="Riley R."/>
            <person name="Sitrit Y."/>
            <person name="Stielow J.B."/>
            <person name="Szollosi G."/>
            <person name="Zifcakova L."/>
            <person name="Stursova M."/>
            <person name="Spatafora J.W."/>
            <person name="Tedersoo L."/>
            <person name="Vaario L.M."/>
            <person name="Yamada A."/>
            <person name="Yan M."/>
            <person name="Wang P."/>
            <person name="Xu J."/>
            <person name="Bruns T."/>
            <person name="Baldrian P."/>
            <person name="Vilgalys R."/>
            <person name="Dunand C."/>
            <person name="Henrissat B."/>
            <person name="Grigoriev I.V."/>
            <person name="Hibbett D."/>
            <person name="Nagy L.G."/>
            <person name="Martin F.M."/>
        </authorList>
    </citation>
    <scope>NUCLEOTIDE SEQUENCE</scope>
    <source>
        <strain evidence="2">UP504</strain>
    </source>
</reference>
<dbReference type="Proteomes" id="UP000886523">
    <property type="component" value="Unassembled WGS sequence"/>
</dbReference>
<comment type="caution">
    <text evidence="2">The sequence shown here is derived from an EMBL/GenBank/DDBJ whole genome shotgun (WGS) entry which is preliminary data.</text>
</comment>